<accession>A0AB34K699</accession>
<keyword evidence="1" id="KW-0677">Repeat</keyword>
<dbReference type="Proteomes" id="UP001515480">
    <property type="component" value="Unassembled WGS sequence"/>
</dbReference>
<evidence type="ECO:0000256" key="2">
    <source>
        <dbReference type="ARBA" id="ARBA00023043"/>
    </source>
</evidence>
<dbReference type="Gene3D" id="1.25.40.20">
    <property type="entry name" value="Ankyrin repeat-containing domain"/>
    <property type="match status" value="3"/>
</dbReference>
<sequence>MGVCSSRRLDRVAPPAARSSEEITPRNEQGSALPNTTVPSAPQGVVAPSNALTEADNPPLDQLNRQLTKALKAGKVDQVRALLDQGAELERRGMWDNTPLHLACHYGHSSIALELLQRGASPAAVNEKGCTPLLYACVESMEEVVEKLVELPATEINPPAAPVYSRLTDQTTKRTPLFAAAENGAAPIVALLLRKGATAGAQALPLAAAQGHTAVCVTLLQAMEQQRDLENVTCIGKALLQATRGAHVDAARALLAHRPAAEDVGAALLAACNLGGSGATKPDSKTPGHCPRESLVELLCTRTESLGVHDEEGNTALHLAAKRGLADAAQVLVAAGANLGLLNSKGETAADLAESFGHSQLSSLITSYGGTGHTGSSNVNTVANSTTASSLKSTGLADDHVASNHFDSPASLKPRAQLPPLHGGGCEATQRLEATTAALAASPHVGSFSEAQRTLPPIGAVTSH</sequence>
<name>A0AB34K699_PRYPA</name>
<evidence type="ECO:0000256" key="3">
    <source>
        <dbReference type="PROSITE-ProRule" id="PRU00023"/>
    </source>
</evidence>
<dbReference type="Pfam" id="PF13857">
    <property type="entry name" value="Ank_5"/>
    <property type="match status" value="1"/>
</dbReference>
<evidence type="ECO:0000256" key="4">
    <source>
        <dbReference type="SAM" id="MobiDB-lite"/>
    </source>
</evidence>
<dbReference type="PANTHER" id="PTHR24198:SF165">
    <property type="entry name" value="ANKYRIN REPEAT-CONTAINING PROTEIN-RELATED"/>
    <property type="match status" value="1"/>
</dbReference>
<reference evidence="5 6" key="1">
    <citation type="journal article" date="2024" name="Science">
        <title>Giant polyketide synthase enzymes in the biosynthesis of giant marine polyether toxins.</title>
        <authorList>
            <person name="Fallon T.R."/>
            <person name="Shende V.V."/>
            <person name="Wierzbicki I.H."/>
            <person name="Pendleton A.L."/>
            <person name="Watervoot N.F."/>
            <person name="Auber R.P."/>
            <person name="Gonzalez D.J."/>
            <person name="Wisecaver J.H."/>
            <person name="Moore B.S."/>
        </authorList>
    </citation>
    <scope>NUCLEOTIDE SEQUENCE [LARGE SCALE GENOMIC DNA]</scope>
    <source>
        <strain evidence="5 6">12B1</strain>
    </source>
</reference>
<feature type="repeat" description="ANK" evidence="3">
    <location>
        <begin position="172"/>
        <end position="204"/>
    </location>
</feature>
<dbReference type="SMART" id="SM00248">
    <property type="entry name" value="ANK"/>
    <property type="match status" value="5"/>
</dbReference>
<dbReference type="Pfam" id="PF00023">
    <property type="entry name" value="Ank"/>
    <property type="match status" value="1"/>
</dbReference>
<organism evidence="5 6">
    <name type="scientific">Prymnesium parvum</name>
    <name type="common">Toxic golden alga</name>
    <dbReference type="NCBI Taxonomy" id="97485"/>
    <lineage>
        <taxon>Eukaryota</taxon>
        <taxon>Haptista</taxon>
        <taxon>Haptophyta</taxon>
        <taxon>Prymnesiophyceae</taxon>
        <taxon>Prymnesiales</taxon>
        <taxon>Prymnesiaceae</taxon>
        <taxon>Prymnesium</taxon>
    </lineage>
</organism>
<dbReference type="SUPFAM" id="SSF48403">
    <property type="entry name" value="Ankyrin repeat"/>
    <property type="match status" value="1"/>
</dbReference>
<evidence type="ECO:0000313" key="6">
    <source>
        <dbReference type="Proteomes" id="UP001515480"/>
    </source>
</evidence>
<dbReference type="AlphaFoldDB" id="A0AB34K699"/>
<dbReference type="InterPro" id="IPR002110">
    <property type="entry name" value="Ankyrin_rpt"/>
</dbReference>
<dbReference type="EMBL" id="JBGBPQ010000002">
    <property type="protein sequence ID" value="KAL1528777.1"/>
    <property type="molecule type" value="Genomic_DNA"/>
</dbReference>
<protein>
    <submittedName>
        <fullName evidence="5">Uncharacterized protein</fullName>
    </submittedName>
</protein>
<comment type="caution">
    <text evidence="5">The sequence shown here is derived from an EMBL/GenBank/DDBJ whole genome shotgun (WGS) entry which is preliminary data.</text>
</comment>
<dbReference type="PANTHER" id="PTHR24198">
    <property type="entry name" value="ANKYRIN REPEAT AND PROTEIN KINASE DOMAIN-CONTAINING PROTEIN"/>
    <property type="match status" value="1"/>
</dbReference>
<dbReference type="PROSITE" id="PS50297">
    <property type="entry name" value="ANK_REP_REGION"/>
    <property type="match status" value="3"/>
</dbReference>
<dbReference type="Pfam" id="PF12796">
    <property type="entry name" value="Ank_2"/>
    <property type="match status" value="1"/>
</dbReference>
<dbReference type="PROSITE" id="PS50088">
    <property type="entry name" value="ANK_REPEAT"/>
    <property type="match status" value="3"/>
</dbReference>
<evidence type="ECO:0000256" key="1">
    <source>
        <dbReference type="ARBA" id="ARBA00022737"/>
    </source>
</evidence>
<feature type="repeat" description="ANK" evidence="3">
    <location>
        <begin position="95"/>
        <end position="127"/>
    </location>
</feature>
<feature type="repeat" description="ANK" evidence="3">
    <location>
        <begin position="312"/>
        <end position="344"/>
    </location>
</feature>
<keyword evidence="6" id="KW-1185">Reference proteome</keyword>
<dbReference type="InterPro" id="IPR036770">
    <property type="entry name" value="Ankyrin_rpt-contain_sf"/>
</dbReference>
<feature type="region of interest" description="Disordered" evidence="4">
    <location>
        <begin position="1"/>
        <end position="59"/>
    </location>
</feature>
<gene>
    <name evidence="5" type="ORF">AB1Y20_010104</name>
</gene>
<keyword evidence="2 3" id="KW-0040">ANK repeat</keyword>
<proteinExistence type="predicted"/>
<feature type="compositionally biased region" description="Polar residues" evidence="4">
    <location>
        <begin position="26"/>
        <end position="40"/>
    </location>
</feature>
<evidence type="ECO:0000313" key="5">
    <source>
        <dbReference type="EMBL" id="KAL1528777.1"/>
    </source>
</evidence>